<organism evidence="2">
    <name type="scientific">Cyprinus carpio</name>
    <name type="common">Common carp</name>
    <dbReference type="NCBI Taxonomy" id="7962"/>
    <lineage>
        <taxon>Eukaryota</taxon>
        <taxon>Metazoa</taxon>
        <taxon>Chordata</taxon>
        <taxon>Craniata</taxon>
        <taxon>Vertebrata</taxon>
        <taxon>Euteleostomi</taxon>
        <taxon>Actinopterygii</taxon>
        <taxon>Neopterygii</taxon>
        <taxon>Teleostei</taxon>
        <taxon>Ostariophysi</taxon>
        <taxon>Cypriniformes</taxon>
        <taxon>Cyprinidae</taxon>
        <taxon>Cyprininae</taxon>
        <taxon>Cyprinus</taxon>
    </lineage>
</organism>
<keyword evidence="1" id="KW-1133">Transmembrane helix</keyword>
<dbReference type="KEGG" id="ccar:109064856"/>
<feature type="transmembrane region" description="Helical" evidence="1">
    <location>
        <begin position="12"/>
        <end position="35"/>
    </location>
</feature>
<evidence type="ECO:0000256" key="1">
    <source>
        <dbReference type="SAM" id="Phobius"/>
    </source>
</evidence>
<dbReference type="OrthoDB" id="8938325at2759"/>
<reference evidence="2" key="1">
    <citation type="submission" date="2025-08" db="UniProtKB">
        <authorList>
            <consortium name="RefSeq"/>
        </authorList>
    </citation>
    <scope>IDENTIFICATION</scope>
    <source>
        <tissue evidence="2">Muscle</tissue>
    </source>
</reference>
<accession>A0A9R0A8U0</accession>
<dbReference type="RefSeq" id="XP_042589747.1">
    <property type="nucleotide sequence ID" value="XM_042733813.1"/>
</dbReference>
<dbReference type="Proteomes" id="UP001155660">
    <property type="component" value="Chromosome B11"/>
</dbReference>
<dbReference type="AlphaFoldDB" id="A0A9R0A8U0"/>
<gene>
    <name evidence="2" type="primary">LOC109064856</name>
</gene>
<proteinExistence type="predicted"/>
<name>A0A9R0A8U0_CYPCA</name>
<dbReference type="GeneID" id="109064856"/>
<keyword evidence="1" id="KW-0472">Membrane</keyword>
<keyword evidence="1" id="KW-0812">Transmembrane</keyword>
<evidence type="ECO:0000313" key="2">
    <source>
        <dbReference type="RefSeq" id="XP_042589747.1"/>
    </source>
</evidence>
<sequence>MFHFLIHPLLESHSVSFLTLAVMELFIFIVFQLLIEVQSYRFPRVKVSPDVIRESSAVKISCETEPHVTANKCDFYINREEKKMKTSPSCELELTGAEVFRWAAVKSPESLNIICYYTMINVQGSFITSSESDPATVTVLVSTSTTTEKTTSTTIKTPLTVMSTSETTTYSKTTDLQFKTNTPNSTAKETMNTLLIVLVSIGVAGSLSGLMGLICLCWFACKKRRKPNKMKSIKTDAPIQETGISCSGSAETHSLITSVPETSQPISAGLEHPESHLDSTADPTKHITSVNVIYQPSDVVINEQQKQGNPEENENVYHLYNTIPENQFTQMQAINPTVW</sequence>
<protein>
    <submittedName>
        <fullName evidence="2">Uncharacterized protein LOC109064856 isoform X1</fullName>
    </submittedName>
</protein>
<feature type="transmembrane region" description="Helical" evidence="1">
    <location>
        <begin position="194"/>
        <end position="221"/>
    </location>
</feature>